<dbReference type="Pfam" id="PF02585">
    <property type="entry name" value="PIG-L"/>
    <property type="match status" value="1"/>
</dbReference>
<dbReference type="InterPro" id="IPR050595">
    <property type="entry name" value="Bact_response_regulator"/>
</dbReference>
<dbReference type="CDD" id="cd00156">
    <property type="entry name" value="REC"/>
    <property type="match status" value="1"/>
</dbReference>
<accession>A0A939C527</accession>
<evidence type="ECO:0000256" key="2">
    <source>
        <dbReference type="ARBA" id="ARBA00022833"/>
    </source>
</evidence>
<gene>
    <name evidence="5" type="ORF">JL107_07950</name>
</gene>
<keyword evidence="1 3" id="KW-0597">Phosphoprotein</keyword>
<evidence type="ECO:0000313" key="6">
    <source>
        <dbReference type="Proteomes" id="UP000663801"/>
    </source>
</evidence>
<dbReference type="SMART" id="SM00448">
    <property type="entry name" value="REC"/>
    <property type="match status" value="1"/>
</dbReference>
<reference evidence="5" key="1">
    <citation type="submission" date="2021-01" db="EMBL/GenBank/DDBJ databases">
        <title>KCTC 19127 draft genome.</title>
        <authorList>
            <person name="An D."/>
        </authorList>
    </citation>
    <scope>NUCLEOTIDE SEQUENCE</scope>
    <source>
        <strain evidence="5">KCTC 19127</strain>
    </source>
</reference>
<dbReference type="RefSeq" id="WP_205256485.1">
    <property type="nucleotide sequence ID" value="NZ_BAAAPV010000001.1"/>
</dbReference>
<dbReference type="SUPFAM" id="SSF52172">
    <property type="entry name" value="CheY-like"/>
    <property type="match status" value="1"/>
</dbReference>
<dbReference type="InterPro" id="IPR001789">
    <property type="entry name" value="Sig_transdc_resp-reg_receiver"/>
</dbReference>
<dbReference type="PROSITE" id="PS50110">
    <property type="entry name" value="RESPONSE_REGULATORY"/>
    <property type="match status" value="1"/>
</dbReference>
<dbReference type="GO" id="GO:0000160">
    <property type="term" value="P:phosphorelay signal transduction system"/>
    <property type="evidence" value="ECO:0007669"/>
    <property type="project" value="InterPro"/>
</dbReference>
<dbReference type="GO" id="GO:0016137">
    <property type="term" value="P:glycoside metabolic process"/>
    <property type="evidence" value="ECO:0007669"/>
    <property type="project" value="UniProtKB-ARBA"/>
</dbReference>
<comment type="caution">
    <text evidence="5">The sequence shown here is derived from an EMBL/GenBank/DDBJ whole genome shotgun (WGS) entry which is preliminary data.</text>
</comment>
<dbReference type="SUPFAM" id="SSF102588">
    <property type="entry name" value="LmbE-like"/>
    <property type="match status" value="1"/>
</dbReference>
<feature type="domain" description="Response regulatory" evidence="4">
    <location>
        <begin position="6"/>
        <end position="121"/>
    </location>
</feature>
<dbReference type="PANTHER" id="PTHR44591">
    <property type="entry name" value="STRESS RESPONSE REGULATOR PROTEIN 1"/>
    <property type="match status" value="1"/>
</dbReference>
<dbReference type="AlphaFoldDB" id="A0A939C527"/>
<dbReference type="InterPro" id="IPR024078">
    <property type="entry name" value="LmbE-like_dom_sf"/>
</dbReference>
<dbReference type="Gene3D" id="3.40.50.10320">
    <property type="entry name" value="LmbE-like"/>
    <property type="match status" value="1"/>
</dbReference>
<evidence type="ECO:0000313" key="5">
    <source>
        <dbReference type="EMBL" id="MBM9476369.1"/>
    </source>
</evidence>
<dbReference type="PANTHER" id="PTHR44591:SF3">
    <property type="entry name" value="RESPONSE REGULATORY DOMAIN-CONTAINING PROTEIN"/>
    <property type="match status" value="1"/>
</dbReference>
<evidence type="ECO:0000259" key="4">
    <source>
        <dbReference type="PROSITE" id="PS50110"/>
    </source>
</evidence>
<dbReference type="EMBL" id="JAERWL010000007">
    <property type="protein sequence ID" value="MBM9476369.1"/>
    <property type="molecule type" value="Genomic_DNA"/>
</dbReference>
<dbReference type="InterPro" id="IPR011006">
    <property type="entry name" value="CheY-like_superfamily"/>
</dbReference>
<organism evidence="5 6">
    <name type="scientific">Nakamurella flavida</name>
    <dbReference type="NCBI Taxonomy" id="363630"/>
    <lineage>
        <taxon>Bacteria</taxon>
        <taxon>Bacillati</taxon>
        <taxon>Actinomycetota</taxon>
        <taxon>Actinomycetes</taxon>
        <taxon>Nakamurellales</taxon>
        <taxon>Nakamurellaceae</taxon>
        <taxon>Nakamurella</taxon>
    </lineage>
</organism>
<name>A0A939C527_9ACTN</name>
<evidence type="ECO:0000256" key="3">
    <source>
        <dbReference type="PROSITE-ProRule" id="PRU00169"/>
    </source>
</evidence>
<sequence length="358" mass="38266">MTAPFRILIVDDDPDVAEYLSLVLSRRAGMTTEIAVDAHQALERIGAATYDVVLTDIQLPGMNGLELASLVRERVPLQPVVVMTAHASVDYAMTAMRHKVDEFLFKPLRPAQLIGSVTEAAQNGRRRRATVRGQVVLAIGGHPDDVEMGVGGVLAAHRAGGDAVVVLTLSDGPPDPSSGGRRQGALAAAELLGARLYIDDLEDTGISPGTDTVRIIERVIAEVSPTIVYTHSAHDRHQDHRAVHEATVVAAASVPALACYQSPSSTVDFRPTHFVRVDGYTEQKLALLACYDGGGRPAPEYRQPESVLATARYWARFGGGRSCEPLEVLRDSGGLVAAAGPTLAHFAPSDRHDPQWVA</sequence>
<keyword evidence="6" id="KW-1185">Reference proteome</keyword>
<keyword evidence="2" id="KW-0862">Zinc</keyword>
<dbReference type="InterPro" id="IPR003737">
    <property type="entry name" value="GlcNAc_PI_deacetylase-related"/>
</dbReference>
<evidence type="ECO:0000256" key="1">
    <source>
        <dbReference type="ARBA" id="ARBA00022553"/>
    </source>
</evidence>
<dbReference type="Proteomes" id="UP000663801">
    <property type="component" value="Unassembled WGS sequence"/>
</dbReference>
<protein>
    <submittedName>
        <fullName evidence="5">Response regulator</fullName>
    </submittedName>
</protein>
<dbReference type="Gene3D" id="3.40.50.2300">
    <property type="match status" value="1"/>
</dbReference>
<dbReference type="Pfam" id="PF00072">
    <property type="entry name" value="Response_reg"/>
    <property type="match status" value="1"/>
</dbReference>
<feature type="modified residue" description="4-aspartylphosphate" evidence="3">
    <location>
        <position position="56"/>
    </location>
</feature>
<proteinExistence type="predicted"/>